<keyword evidence="4" id="KW-0325">Glycoprotein</keyword>
<evidence type="ECO:0000259" key="13">
    <source>
        <dbReference type="PROSITE" id="PS50215"/>
    </source>
</evidence>
<evidence type="ECO:0000256" key="5">
    <source>
        <dbReference type="PIRSR" id="PIRSR613273-1"/>
    </source>
</evidence>
<dbReference type="SMART" id="SM00209">
    <property type="entry name" value="TSP1"/>
    <property type="match status" value="1"/>
</dbReference>
<evidence type="ECO:0000259" key="12">
    <source>
        <dbReference type="PROSITE" id="PS50060"/>
    </source>
</evidence>
<feature type="compositionally biased region" description="Low complexity" evidence="9">
    <location>
        <begin position="1084"/>
        <end position="1149"/>
    </location>
</feature>
<dbReference type="Pfam" id="PF01421">
    <property type="entry name" value="Reprolysin"/>
    <property type="match status" value="1"/>
</dbReference>
<sequence>MQGFCVLGSLFLLVGIVCITDALEPRAQYDDALMTKLRERGLSSLEFSTLHHDSKSLRFGKERFKREATSHAKIKMEFTYAQENIRLELMTPQQILHPSAHVLTFSNGSVQQWLGPHPECFLSGRVTSQSGVASISTCDQISGIVKTNRYTLFLEAVPETSENNHVQILIGRQPHEKYLHEPPKSTFANHIKERSRRSLKSRDITIEMAVYTDAAYTQTMLVTDFSKRLQHILLKYHAVQMEWSRDDMLGFNVHIVLKKVLFFETNPAWYNSSTTLLGSLLHQFCSGTSSDGGFDIRYMHVGLPNLDVLGRAYQNSVCDQTYNCAVDRSTDAASFAATAHEIGHLMGMSHDADRGCNGSDVGLMGGYGTGWSTCSRDDMTNLLTNNNKNCLWEENIPVEDVPENIANVTLLSSIPGQMFSPDQVCELKYGTGYRFRKYPKLGVCVLFSCANHNPHDLNYGQMFQEQTSIFGMYCDVDKICFKMGCVDPFSAKLSRLVEREGGWSQWGPWTGCTRTCGRGINYRKRKCDDPAPINLAGCVGEAYEAATCNEEPCPSDSLDQTTLRNQRASETCRRLREHRVIDPDLYNQTGSRYSDIEHGQCEVSCDPAPGHSIPTFTRFGFMPDGVSCVGWSGTQNTEMSGIFRSSGSNYLCLDGLCQRFGCDNLLNGKVLDGCGKCGGNNETCHVVYKTDTQQQNQGERRILAEIPAGTYDIHFRFPYKNMKQNFLELYDVQGNVVLASRVQSSWIWDSRSAPVDFAGTKWYYYFYDQFLSAKGPLTKPCVVKLYQYDIYNNTGVSYIYSEPKAVSLKCGFESNFCGWKNDSFTRMKYNSSNNTLIPSPGDSYGEYFIHLSNDVNDSTATITKQNVNGTSFDQYLSFSYHVTGIGSNITVSVNGSISGLLWNFNSTSLSIWGSATINISTLGVYQIQIQCETKVQYLGTVSLDNIILNSYCHEGACNEQTTSLPTSMTPSTSTDASLVSTSTSSMSTSSSITATSPIKDTTPPVVTTASESTKITTEILPTESSSVSTQTTTTTAPFLTDSTQETTVTQTSHSTTITTDSEIETTLKTTTLSEVERTTMQQKTTQLKPETTSKTTTPSGQHSSVESSSPLNESTTWTTSILSSKSTASLSTSEEPVPSTTIKPTTSTIKEQATDTYKEWIPYGAATISLFVVVLIGIAIYRNFSKCKPKGKHHEKYRVSGHFDVTSGHSKPLNRDSWTDMNEIKINLDDNWNLGSKSEI</sequence>
<dbReference type="PRINTS" id="PR01857">
    <property type="entry name" value="ADAMTSFAMILY"/>
</dbReference>
<feature type="disulfide bond" evidence="7">
    <location>
        <begin position="356"/>
        <end position="374"/>
    </location>
</feature>
<keyword evidence="6" id="KW-0106">Calcium</keyword>
<dbReference type="PROSITE" id="PS50215">
    <property type="entry name" value="ADAM_MEPRO"/>
    <property type="match status" value="1"/>
</dbReference>
<feature type="disulfide bond" evidence="7">
    <location>
        <begin position="285"/>
        <end position="324"/>
    </location>
</feature>
<keyword evidence="10" id="KW-0812">Transmembrane</keyword>
<comment type="cofactor">
    <cofactor evidence="6">
        <name>Zn(2+)</name>
        <dbReference type="ChEBI" id="CHEBI:29105"/>
    </cofactor>
    <text evidence="6">Binds 1 zinc ion per subunit.</text>
</comment>
<feature type="transmembrane region" description="Helical" evidence="10">
    <location>
        <begin position="1160"/>
        <end position="1181"/>
    </location>
</feature>
<feature type="region of interest" description="Disordered" evidence="9">
    <location>
        <begin position="1071"/>
        <end position="1149"/>
    </location>
</feature>
<reference evidence="15" key="1">
    <citation type="submission" date="2025-08" db="UniProtKB">
        <authorList>
            <consortium name="RefSeq"/>
        </authorList>
    </citation>
    <scope>IDENTIFICATION</scope>
    <source>
        <tissue evidence="15">Whole sample</tissue>
    </source>
</reference>
<dbReference type="GO" id="GO:0016020">
    <property type="term" value="C:membrane"/>
    <property type="evidence" value="ECO:0007669"/>
    <property type="project" value="InterPro"/>
</dbReference>
<dbReference type="GO" id="GO:0006508">
    <property type="term" value="P:proteolysis"/>
    <property type="evidence" value="ECO:0007669"/>
    <property type="project" value="InterPro"/>
</dbReference>
<feature type="binding site" evidence="6">
    <location>
        <position position="207"/>
    </location>
    <ligand>
        <name>Ca(2+)</name>
        <dbReference type="ChEBI" id="CHEBI:29108"/>
        <label>1</label>
    </ligand>
</feature>
<dbReference type="InterPro" id="IPR036383">
    <property type="entry name" value="TSP1_rpt_sf"/>
</dbReference>
<evidence type="ECO:0000256" key="3">
    <source>
        <dbReference type="ARBA" id="ARBA00023157"/>
    </source>
</evidence>
<dbReference type="FunFam" id="2.20.100.10:FF:000001">
    <property type="entry name" value="semaphorin-5A isoform X1"/>
    <property type="match status" value="1"/>
</dbReference>
<feature type="domain" description="Peptidase M12B" evidence="13">
    <location>
        <begin position="307"/>
        <end position="395"/>
    </location>
</feature>
<feature type="binding site" evidence="6">
    <location>
        <position position="207"/>
    </location>
    <ligand>
        <name>Ca(2+)</name>
        <dbReference type="ChEBI" id="CHEBI:29108"/>
        <label>2</label>
    </ligand>
</feature>
<dbReference type="GO" id="GO:0004222">
    <property type="term" value="F:metalloendopeptidase activity"/>
    <property type="evidence" value="ECO:0007669"/>
    <property type="project" value="InterPro"/>
</dbReference>
<feature type="disulfide bond" evidence="7">
    <location>
        <begin position="318"/>
        <end position="390"/>
    </location>
</feature>
<evidence type="ECO:0000256" key="6">
    <source>
        <dbReference type="PIRSR" id="PIRSR613273-2"/>
    </source>
</evidence>
<name>A0A8B8EAT6_CRAVI</name>
<evidence type="ECO:0000256" key="2">
    <source>
        <dbReference type="ARBA" id="ARBA00022525"/>
    </source>
</evidence>
<keyword evidence="10" id="KW-0472">Membrane</keyword>
<dbReference type="InterPro" id="IPR000884">
    <property type="entry name" value="TSP1_rpt"/>
</dbReference>
<dbReference type="GO" id="GO:0030198">
    <property type="term" value="P:extracellular matrix organization"/>
    <property type="evidence" value="ECO:0007669"/>
    <property type="project" value="InterPro"/>
</dbReference>
<feature type="binding site" evidence="6 8">
    <location>
        <position position="344"/>
    </location>
    <ligand>
        <name>Zn(2+)</name>
        <dbReference type="ChEBI" id="CHEBI:29105"/>
        <note>catalytic</note>
    </ligand>
</feature>
<feature type="binding site" evidence="6">
    <location>
        <position position="295"/>
    </location>
    <ligand>
        <name>Ca(2+)</name>
        <dbReference type="ChEBI" id="CHEBI:29108"/>
        <label>1</label>
    </ligand>
</feature>
<feature type="compositionally biased region" description="Low complexity" evidence="9">
    <location>
        <begin position="962"/>
        <end position="996"/>
    </location>
</feature>
<dbReference type="InterPro" id="IPR024079">
    <property type="entry name" value="MetalloPept_cat_dom_sf"/>
</dbReference>
<feature type="domain" description="MAM" evidence="12">
    <location>
        <begin position="808"/>
        <end position="959"/>
    </location>
</feature>
<dbReference type="Gene3D" id="2.20.100.10">
    <property type="entry name" value="Thrombospondin type-1 (TSP1) repeat"/>
    <property type="match status" value="1"/>
</dbReference>
<feature type="signal peptide" evidence="11">
    <location>
        <begin position="1"/>
        <end position="22"/>
    </location>
</feature>
<feature type="active site" evidence="5 8">
    <location>
        <position position="341"/>
    </location>
</feature>
<dbReference type="InterPro" id="IPR050439">
    <property type="entry name" value="ADAMTS_ADAMTS-like"/>
</dbReference>
<dbReference type="SUPFAM" id="SSF82895">
    <property type="entry name" value="TSP-1 type 1 repeat"/>
    <property type="match status" value="1"/>
</dbReference>
<dbReference type="GeneID" id="111133570"/>
<evidence type="ECO:0000256" key="11">
    <source>
        <dbReference type="SAM" id="SignalP"/>
    </source>
</evidence>
<dbReference type="Proteomes" id="UP000694844">
    <property type="component" value="Chromosome 5"/>
</dbReference>
<dbReference type="InterPro" id="IPR001590">
    <property type="entry name" value="Peptidase_M12B"/>
</dbReference>
<feature type="binding site" evidence="6">
    <location>
        <position position="400"/>
    </location>
    <ligand>
        <name>Ca(2+)</name>
        <dbReference type="ChEBI" id="CHEBI:29108"/>
        <label>1</label>
    </ligand>
</feature>
<keyword evidence="10" id="KW-1133">Transmembrane helix</keyword>
<dbReference type="SUPFAM" id="SSF49899">
    <property type="entry name" value="Concanavalin A-like lectins/glucanases"/>
    <property type="match status" value="1"/>
</dbReference>
<evidence type="ECO:0000256" key="1">
    <source>
        <dbReference type="ARBA" id="ARBA00004613"/>
    </source>
</evidence>
<evidence type="ECO:0000256" key="8">
    <source>
        <dbReference type="PROSITE-ProRule" id="PRU00276"/>
    </source>
</evidence>
<dbReference type="GO" id="GO:0031012">
    <property type="term" value="C:extracellular matrix"/>
    <property type="evidence" value="ECO:0007669"/>
    <property type="project" value="TreeGrafter"/>
</dbReference>
<dbReference type="GO" id="GO:0005576">
    <property type="term" value="C:extracellular region"/>
    <property type="evidence" value="ECO:0007669"/>
    <property type="project" value="UniProtKB-SubCell"/>
</dbReference>
<feature type="chain" id="PRO_5034973579" evidence="11">
    <location>
        <begin position="23"/>
        <end position="1240"/>
    </location>
</feature>
<feature type="binding site" evidence="6 8">
    <location>
        <position position="350"/>
    </location>
    <ligand>
        <name>Zn(2+)</name>
        <dbReference type="ChEBI" id="CHEBI:29105"/>
        <note>catalytic</note>
    </ligand>
</feature>
<keyword evidence="6 8" id="KW-0862">Zinc</keyword>
<feature type="binding site" evidence="6">
    <location>
        <position position="390"/>
    </location>
    <ligand>
        <name>Ca(2+)</name>
        <dbReference type="ChEBI" id="CHEBI:29108"/>
        <label>1</label>
    </ligand>
</feature>
<feature type="compositionally biased region" description="Polar residues" evidence="9">
    <location>
        <begin position="1004"/>
        <end position="1013"/>
    </location>
</feature>
<protein>
    <submittedName>
        <fullName evidence="15">A disintegrin and metalloproteinase with thrombospondin motifs 15-like</fullName>
    </submittedName>
</protein>
<dbReference type="OrthoDB" id="9942326at2759"/>
<dbReference type="Gene3D" id="3.40.1620.60">
    <property type="match status" value="1"/>
</dbReference>
<dbReference type="InterPro" id="IPR000998">
    <property type="entry name" value="MAM_dom"/>
</dbReference>
<dbReference type="PANTHER" id="PTHR13723">
    <property type="entry name" value="ADAMTS A DISINTEGRIN AND METALLOPROTEASE WITH THROMBOSPONDIN MOTIFS PROTEASE"/>
    <property type="match status" value="1"/>
</dbReference>
<comment type="caution">
    <text evidence="8">Lacks conserved residue(s) required for the propagation of feature annotation.</text>
</comment>
<dbReference type="PROSITE" id="PS50060">
    <property type="entry name" value="MAM_2"/>
    <property type="match status" value="1"/>
</dbReference>
<dbReference type="Gene3D" id="3.40.390.10">
    <property type="entry name" value="Collagenase (Catalytic Domain)"/>
    <property type="match status" value="1"/>
</dbReference>
<dbReference type="Pfam" id="PF00090">
    <property type="entry name" value="TSP_1"/>
    <property type="match status" value="1"/>
</dbReference>
<evidence type="ECO:0000313" key="14">
    <source>
        <dbReference type="Proteomes" id="UP000694844"/>
    </source>
</evidence>
<keyword evidence="3 7" id="KW-1015">Disulfide bond</keyword>
<comment type="subcellular location">
    <subcellularLocation>
        <location evidence="1">Secreted</location>
    </subcellularLocation>
</comment>
<evidence type="ECO:0000256" key="4">
    <source>
        <dbReference type="ARBA" id="ARBA00023180"/>
    </source>
</evidence>
<feature type="compositionally biased region" description="Polar residues" evidence="9">
    <location>
        <begin position="1071"/>
        <end position="1083"/>
    </location>
</feature>
<dbReference type="InterPro" id="IPR013320">
    <property type="entry name" value="ConA-like_dom_sf"/>
</dbReference>
<dbReference type="Pfam" id="PF00629">
    <property type="entry name" value="MAM"/>
    <property type="match status" value="1"/>
</dbReference>
<feature type="binding site" evidence="6">
    <location>
        <position position="400"/>
    </location>
    <ligand>
        <name>Ca(2+)</name>
        <dbReference type="ChEBI" id="CHEBI:29108"/>
        <label>2</label>
    </ligand>
</feature>
<organism evidence="14 15">
    <name type="scientific">Crassostrea virginica</name>
    <name type="common">Eastern oyster</name>
    <dbReference type="NCBI Taxonomy" id="6565"/>
    <lineage>
        <taxon>Eukaryota</taxon>
        <taxon>Metazoa</taxon>
        <taxon>Spiralia</taxon>
        <taxon>Lophotrochozoa</taxon>
        <taxon>Mollusca</taxon>
        <taxon>Bivalvia</taxon>
        <taxon>Autobranchia</taxon>
        <taxon>Pteriomorphia</taxon>
        <taxon>Ostreida</taxon>
        <taxon>Ostreoidea</taxon>
        <taxon>Ostreidae</taxon>
        <taxon>Crassostrea</taxon>
    </lineage>
</organism>
<feature type="disulfide bond" evidence="7">
    <location>
        <begin position="527"/>
        <end position="538"/>
    </location>
</feature>
<keyword evidence="14" id="KW-1185">Reference proteome</keyword>
<feature type="region of interest" description="Disordered" evidence="9">
    <location>
        <begin position="962"/>
        <end position="1013"/>
    </location>
</feature>
<evidence type="ECO:0000313" key="15">
    <source>
        <dbReference type="RefSeq" id="XP_022337757.1"/>
    </source>
</evidence>
<feature type="disulfide bond" evidence="7">
    <location>
        <begin position="425"/>
        <end position="449"/>
    </location>
</feature>
<dbReference type="SMART" id="SM00137">
    <property type="entry name" value="MAM"/>
    <property type="match status" value="1"/>
</dbReference>
<gene>
    <name evidence="15" type="primary">LOC111133570</name>
</gene>
<dbReference type="KEGG" id="cvn:111133570"/>
<evidence type="ECO:0000256" key="10">
    <source>
        <dbReference type="SAM" id="Phobius"/>
    </source>
</evidence>
<feature type="disulfide bond" evidence="7">
    <location>
        <begin position="516"/>
        <end position="553"/>
    </location>
</feature>
<evidence type="ECO:0000256" key="7">
    <source>
        <dbReference type="PIRSR" id="PIRSR613273-3"/>
    </source>
</evidence>
<feature type="binding site" evidence="6 8">
    <location>
        <position position="340"/>
    </location>
    <ligand>
        <name>Zn(2+)</name>
        <dbReference type="ChEBI" id="CHEBI:29105"/>
        <note>catalytic</note>
    </ligand>
</feature>
<proteinExistence type="predicted"/>
<dbReference type="InterPro" id="IPR013273">
    <property type="entry name" value="ADAMTS/ADAMTS-like"/>
</dbReference>
<dbReference type="RefSeq" id="XP_022337757.1">
    <property type="nucleotide sequence ID" value="XM_022482049.1"/>
</dbReference>
<dbReference type="PROSITE" id="PS50092">
    <property type="entry name" value="TSP1"/>
    <property type="match status" value="1"/>
</dbReference>
<feature type="disulfide bond" evidence="7">
    <location>
        <begin position="474"/>
        <end position="485"/>
    </location>
</feature>
<feature type="disulfide bond" evidence="7">
    <location>
        <begin position="512"/>
        <end position="548"/>
    </location>
</feature>
<feature type="disulfide bond" evidence="7">
    <location>
        <begin position="444"/>
        <end position="480"/>
    </location>
</feature>
<keyword evidence="2" id="KW-0964">Secreted</keyword>
<dbReference type="SUPFAM" id="SSF55486">
    <property type="entry name" value="Metalloproteases ('zincins'), catalytic domain"/>
    <property type="match status" value="1"/>
</dbReference>
<dbReference type="Gene3D" id="2.60.120.830">
    <property type="match status" value="1"/>
</dbReference>
<accession>A0A8B8EAT6</accession>
<dbReference type="PANTHER" id="PTHR13723:SF281">
    <property type="entry name" value="PAPILIN"/>
    <property type="match status" value="1"/>
</dbReference>
<keyword evidence="6 8" id="KW-0479">Metal-binding</keyword>
<dbReference type="GO" id="GO:0046872">
    <property type="term" value="F:metal ion binding"/>
    <property type="evidence" value="ECO:0007669"/>
    <property type="project" value="UniProtKB-KW"/>
</dbReference>
<keyword evidence="11" id="KW-0732">Signal</keyword>
<evidence type="ECO:0000256" key="9">
    <source>
        <dbReference type="SAM" id="MobiDB-lite"/>
    </source>
</evidence>
<dbReference type="AlphaFoldDB" id="A0A8B8EAT6"/>